<dbReference type="GO" id="GO:0042918">
    <property type="term" value="P:alkanesulfonate transmembrane transport"/>
    <property type="evidence" value="ECO:0007669"/>
    <property type="project" value="TreeGrafter"/>
</dbReference>
<comment type="caution">
    <text evidence="6">The sequence shown here is derived from an EMBL/GenBank/DDBJ whole genome shotgun (WGS) entry which is preliminary data.</text>
</comment>
<accession>A0A087EFG6</accession>
<dbReference type="PANTHER" id="PTHR30024:SF47">
    <property type="entry name" value="TAURINE-BINDING PERIPLASMIC PROTEIN"/>
    <property type="match status" value="1"/>
</dbReference>
<comment type="similarity">
    <text evidence="2">Belongs to the bacterial solute-binding protein SsuA/TauA family.</text>
</comment>
<feature type="signal peptide" evidence="4">
    <location>
        <begin position="1"/>
        <end position="27"/>
    </location>
</feature>
<dbReference type="Proteomes" id="UP000029080">
    <property type="component" value="Unassembled WGS sequence"/>
</dbReference>
<proteinExistence type="inferred from homology"/>
<gene>
    <name evidence="6" type="ORF">BITS_1201</name>
</gene>
<feature type="chain" id="PRO_5038358166" evidence="4">
    <location>
        <begin position="28"/>
        <end position="331"/>
    </location>
</feature>
<evidence type="ECO:0000256" key="2">
    <source>
        <dbReference type="ARBA" id="ARBA00010742"/>
    </source>
</evidence>
<dbReference type="InterPro" id="IPR015168">
    <property type="entry name" value="SsuA/THI5"/>
</dbReference>
<dbReference type="EMBL" id="JGZU01000007">
    <property type="protein sequence ID" value="KFJ06517.1"/>
    <property type="molecule type" value="Genomic_DNA"/>
</dbReference>
<name>A0A087EFG6_9BIFI</name>
<dbReference type="AlphaFoldDB" id="A0A087EFG6"/>
<evidence type="ECO:0000256" key="4">
    <source>
        <dbReference type="SAM" id="SignalP"/>
    </source>
</evidence>
<evidence type="ECO:0000256" key="1">
    <source>
        <dbReference type="ARBA" id="ARBA00004418"/>
    </source>
</evidence>
<feature type="domain" description="SsuA/THI5-like" evidence="5">
    <location>
        <begin position="82"/>
        <end position="264"/>
    </location>
</feature>
<dbReference type="GO" id="GO:0042597">
    <property type="term" value="C:periplasmic space"/>
    <property type="evidence" value="ECO:0007669"/>
    <property type="project" value="UniProtKB-SubCell"/>
</dbReference>
<keyword evidence="7" id="KW-1185">Reference proteome</keyword>
<dbReference type="Pfam" id="PF09084">
    <property type="entry name" value="NMT1"/>
    <property type="match status" value="1"/>
</dbReference>
<evidence type="ECO:0000256" key="3">
    <source>
        <dbReference type="ARBA" id="ARBA00022729"/>
    </source>
</evidence>
<dbReference type="STRING" id="356829.BITS_1201"/>
<protein>
    <submittedName>
        <fullName evidence="6">Extracellular solute-binding protein family 3</fullName>
    </submittedName>
</protein>
<dbReference type="eggNOG" id="COG0715">
    <property type="taxonomic scope" value="Bacteria"/>
</dbReference>
<reference evidence="6 7" key="1">
    <citation type="submission" date="2014-03" db="EMBL/GenBank/DDBJ databases">
        <title>Genomics of Bifidobacteria.</title>
        <authorList>
            <person name="Ventura M."/>
            <person name="Milani C."/>
            <person name="Lugli G.A."/>
        </authorList>
    </citation>
    <scope>NUCLEOTIDE SEQUENCE [LARGE SCALE GENOMIC DNA]</scope>
    <source>
        <strain evidence="6 7">JCM 13495</strain>
    </source>
</reference>
<dbReference type="SUPFAM" id="SSF53850">
    <property type="entry name" value="Periplasmic binding protein-like II"/>
    <property type="match status" value="1"/>
</dbReference>
<evidence type="ECO:0000313" key="6">
    <source>
        <dbReference type="EMBL" id="KFJ06517.1"/>
    </source>
</evidence>
<dbReference type="RefSeq" id="WP_044259415.1">
    <property type="nucleotide sequence ID" value="NZ_JGZU01000007.1"/>
</dbReference>
<dbReference type="PANTHER" id="PTHR30024">
    <property type="entry name" value="ALIPHATIC SULFONATES-BINDING PROTEIN-RELATED"/>
    <property type="match status" value="1"/>
</dbReference>
<evidence type="ECO:0000259" key="5">
    <source>
        <dbReference type="Pfam" id="PF09084"/>
    </source>
</evidence>
<evidence type="ECO:0000313" key="7">
    <source>
        <dbReference type="Proteomes" id="UP000029080"/>
    </source>
</evidence>
<keyword evidence="3 4" id="KW-0732">Signal</keyword>
<dbReference type="CDD" id="cd01008">
    <property type="entry name" value="PBP2_NrtA_SsuA_CpmA_like"/>
    <property type="match status" value="1"/>
</dbReference>
<comment type="subcellular location">
    <subcellularLocation>
        <location evidence="1">Periplasm</location>
    </subcellularLocation>
</comment>
<dbReference type="Gene3D" id="3.40.190.10">
    <property type="entry name" value="Periplasmic binding protein-like II"/>
    <property type="match status" value="2"/>
</dbReference>
<organism evidence="6 7">
    <name type="scientific">Bifidobacterium tsurumiense</name>
    <dbReference type="NCBI Taxonomy" id="356829"/>
    <lineage>
        <taxon>Bacteria</taxon>
        <taxon>Bacillati</taxon>
        <taxon>Actinomycetota</taxon>
        <taxon>Actinomycetes</taxon>
        <taxon>Bifidobacteriales</taxon>
        <taxon>Bifidobacteriaceae</taxon>
        <taxon>Bifidobacterium</taxon>
    </lineage>
</organism>
<sequence>MSIHFNTVLKRSLAAAFCLGMAFSATGCASQSSANTTAPADGAATVRIAYLSTANYLTTLRNEDFVASTMSPDSASFSGPFNPPSDAFQAVQSGQADASSTGTGHFLRLISQDTPWVAFAIEYYDGDSQGIVAAPGSGVKSLKDLYGKSIAIDKKGATGDYIVKAAFSHAGLDYTKVNEVEMSQTDFAAAFASGQVDALASYDQNLASAIATEGATLLVTGKDYDSKNVSIHMVSSTFAKEHPDTVKRLYNALVKESQRAQQDPSFIYDTYREFGASDSLIDQVRKFDVPTIKPIDADGKALLAAQAQQYVDFGFIDAIPDIDAHTIDCSK</sequence>